<dbReference type="CDD" id="cd08768">
    <property type="entry name" value="Cdc6_C"/>
    <property type="match status" value="1"/>
</dbReference>
<proteinExistence type="inferred from homology"/>
<feature type="binding site" evidence="5">
    <location>
        <position position="267"/>
    </location>
    <ligand>
        <name>ATP</name>
        <dbReference type="ChEBI" id="CHEBI:30616"/>
    </ligand>
</feature>
<keyword evidence="4 5" id="KW-0067">ATP-binding</keyword>
<evidence type="ECO:0000313" key="9">
    <source>
        <dbReference type="Proteomes" id="UP000010824"/>
    </source>
</evidence>
<dbReference type="KEGG" id="mfo:Metfor_0178"/>
<dbReference type="SUPFAM" id="SSF46785">
    <property type="entry name" value="Winged helix' DNA-binding domain"/>
    <property type="match status" value="1"/>
</dbReference>
<name>L0HB83_METFS</name>
<dbReference type="AlphaFoldDB" id="L0HB83"/>
<comment type="function">
    <text evidence="5">Involved in regulation of DNA replication.</text>
</comment>
<comment type="similarity">
    <text evidence="1 5">Belongs to the CDC6/cdc18 family.</text>
</comment>
<dbReference type="EMBL" id="CP003167">
    <property type="protein sequence ID" value="AGB01260.1"/>
    <property type="molecule type" value="Genomic_DNA"/>
</dbReference>
<dbReference type="InterPro" id="IPR036388">
    <property type="entry name" value="WH-like_DNA-bd_sf"/>
</dbReference>
<evidence type="ECO:0000256" key="1">
    <source>
        <dbReference type="ARBA" id="ARBA00006184"/>
    </source>
</evidence>
<protein>
    <recommendedName>
        <fullName evidence="5">ORC1-type DNA replication protein</fullName>
    </recommendedName>
</protein>
<evidence type="ECO:0000256" key="4">
    <source>
        <dbReference type="ARBA" id="ARBA00022840"/>
    </source>
</evidence>
<dbReference type="Gene3D" id="3.40.50.300">
    <property type="entry name" value="P-loop containing nucleotide triphosphate hydrolases"/>
    <property type="match status" value="1"/>
</dbReference>
<dbReference type="PANTHER" id="PTHR10763:SF22">
    <property type="entry name" value="ORC1-TYPE DNA REPLICATION PROTEIN"/>
    <property type="match status" value="1"/>
</dbReference>
<feature type="binding site" evidence="5">
    <location>
        <begin position="100"/>
        <end position="104"/>
    </location>
    <ligand>
        <name>ATP</name>
        <dbReference type="ChEBI" id="CHEBI:30616"/>
    </ligand>
</feature>
<dbReference type="Gene3D" id="1.10.10.10">
    <property type="entry name" value="Winged helix-like DNA-binding domain superfamily/Winged helix DNA-binding domain"/>
    <property type="match status" value="1"/>
</dbReference>
<reference evidence="9" key="1">
    <citation type="submission" date="2011-12" db="EMBL/GenBank/DDBJ databases">
        <title>Complete sequence of Methanoregula formicicum SMSP.</title>
        <authorList>
            <person name="Lucas S."/>
            <person name="Han J."/>
            <person name="Lapidus A."/>
            <person name="Cheng J.-F."/>
            <person name="Goodwin L."/>
            <person name="Pitluck S."/>
            <person name="Peters L."/>
            <person name="Ovchinnikova G."/>
            <person name="Teshima H."/>
            <person name="Detter J.C."/>
            <person name="Han C."/>
            <person name="Tapia R."/>
            <person name="Land M."/>
            <person name="Hauser L."/>
            <person name="Kyrpides N."/>
            <person name="Ivanova N."/>
            <person name="Pagani I."/>
            <person name="Imachi H."/>
            <person name="Tamaki H."/>
            <person name="Sekiguchi Y."/>
            <person name="Kamagata Y."/>
            <person name="Cadillo-Quiroz H."/>
            <person name="Zinder S."/>
            <person name="Liu W.-T."/>
            <person name="Woyke T."/>
        </authorList>
    </citation>
    <scope>NUCLEOTIDE SEQUENCE [LARGE SCALE GENOMIC DNA]</scope>
    <source>
        <strain evidence="9">DSM 22288 / NBRC 105244 / SMSP</strain>
    </source>
</reference>
<evidence type="ECO:0000256" key="3">
    <source>
        <dbReference type="ARBA" id="ARBA00022741"/>
    </source>
</evidence>
<feature type="domain" description="AAA+ ATPase" evidence="6">
    <location>
        <begin position="88"/>
        <end position="256"/>
    </location>
</feature>
<dbReference type="SUPFAM" id="SSF52540">
    <property type="entry name" value="P-loop containing nucleoside triphosphate hydrolases"/>
    <property type="match status" value="1"/>
</dbReference>
<evidence type="ECO:0000259" key="7">
    <source>
        <dbReference type="SMART" id="SM01074"/>
    </source>
</evidence>
<dbReference type="Gene3D" id="1.10.8.60">
    <property type="match status" value="1"/>
</dbReference>
<dbReference type="InterPro" id="IPR015163">
    <property type="entry name" value="Cdc6_C"/>
</dbReference>
<dbReference type="HOGENOM" id="CLU_025112_3_1_2"/>
<dbReference type="InterPro" id="IPR041664">
    <property type="entry name" value="AAA_16"/>
</dbReference>
<evidence type="ECO:0000313" key="8">
    <source>
        <dbReference type="EMBL" id="AGB01260.1"/>
    </source>
</evidence>
<dbReference type="InterPro" id="IPR014277">
    <property type="entry name" value="Orc1/Cdc6_arc"/>
</dbReference>
<keyword evidence="2 5" id="KW-0235">DNA replication</keyword>
<keyword evidence="3 5" id="KW-0547">Nucleotide-binding</keyword>
<dbReference type="Pfam" id="PF13191">
    <property type="entry name" value="AAA_16"/>
    <property type="match status" value="1"/>
</dbReference>
<dbReference type="STRING" id="593750.Metfor_0178"/>
<dbReference type="FunFam" id="1.10.8.60:FF:000073">
    <property type="entry name" value="ORC1-type DNA replication protein"/>
    <property type="match status" value="1"/>
</dbReference>
<dbReference type="SMART" id="SM00382">
    <property type="entry name" value="AAA"/>
    <property type="match status" value="1"/>
</dbReference>
<evidence type="ECO:0000256" key="2">
    <source>
        <dbReference type="ARBA" id="ARBA00022705"/>
    </source>
</evidence>
<dbReference type="CDD" id="cd00009">
    <property type="entry name" value="AAA"/>
    <property type="match status" value="1"/>
</dbReference>
<dbReference type="GO" id="GO:0006260">
    <property type="term" value="P:DNA replication"/>
    <property type="evidence" value="ECO:0007669"/>
    <property type="project" value="UniProtKB-UniRule"/>
</dbReference>
<dbReference type="Proteomes" id="UP000010824">
    <property type="component" value="Chromosome"/>
</dbReference>
<feature type="domain" description="Cdc6 C-terminal" evidence="7">
    <location>
        <begin position="351"/>
        <end position="433"/>
    </location>
</feature>
<gene>
    <name evidence="8" type="ordered locus">Metfor_0178</name>
</gene>
<sequence length="460" mass="51538">MGNRGVYKRSDKPIVIYSQPTNPQLLSVTMPETDDPSTGLFKKYLTNNRIFKDREVLRHSYRPQILPHRKPQIDEVASILAPSLRNETPSNILIYGKTGTGKTACVRYVGSELEKASSKMGTLCRIVHLNCEVIDTQYRVLAQIAKCLDVVDEMSSDKTRTHIPMTGWPTDQVYAELKNQLEAGGGVLVIVLDEIDKLVKKSGDDTLYNLTRINADLKSSKVSIIGISNDLSFKDFLDPRVLSSLSEEEIVFPPYNAPQLVDILAQRAEQAFVTGAIAEGVIPLCAALAAQEHGDARRALDLFRISGELADRDEESKQVTEGHVKQAQAKIETDSMIECIATLPTQSKLILYSMLILEQLGQNIFTSGEVSRIYQDIAPSIELDVLTHRRITDLISELNMLGVINTRVVSRGRYGRTKEMWFDANTGKIREVVLKDSRLNGLKDLDVSQMEAKWLKTWFR</sequence>
<dbReference type="Pfam" id="PF09079">
    <property type="entry name" value="WHD_Cdc6"/>
    <property type="match status" value="1"/>
</dbReference>
<evidence type="ECO:0000256" key="5">
    <source>
        <dbReference type="HAMAP-Rule" id="MF_01407"/>
    </source>
</evidence>
<dbReference type="NCBIfam" id="TIGR02928">
    <property type="entry name" value="orc1/cdc6 family replication initiation protein"/>
    <property type="match status" value="1"/>
</dbReference>
<feature type="binding site" evidence="5">
    <location>
        <position position="255"/>
    </location>
    <ligand>
        <name>ATP</name>
        <dbReference type="ChEBI" id="CHEBI:30616"/>
    </ligand>
</feature>
<dbReference type="GO" id="GO:0005524">
    <property type="term" value="F:ATP binding"/>
    <property type="evidence" value="ECO:0007669"/>
    <property type="project" value="UniProtKB-UniRule"/>
</dbReference>
<dbReference type="SMART" id="SM01074">
    <property type="entry name" value="Cdc6_C"/>
    <property type="match status" value="1"/>
</dbReference>
<dbReference type="InterPro" id="IPR050311">
    <property type="entry name" value="ORC1/CDC6"/>
</dbReference>
<dbReference type="InterPro" id="IPR055237">
    <property type="entry name" value="Cdc6_lid"/>
</dbReference>
<dbReference type="HAMAP" id="MF_01407">
    <property type="entry name" value="ORC1_type_DNA_replic_protein"/>
    <property type="match status" value="1"/>
</dbReference>
<dbReference type="InterPro" id="IPR027417">
    <property type="entry name" value="P-loop_NTPase"/>
</dbReference>
<dbReference type="NCBIfam" id="NF001625">
    <property type="entry name" value="PRK00411.1-3"/>
    <property type="match status" value="1"/>
</dbReference>
<dbReference type="Pfam" id="PF22703">
    <property type="entry name" value="Cdc6_lid"/>
    <property type="match status" value="1"/>
</dbReference>
<evidence type="ECO:0000259" key="6">
    <source>
        <dbReference type="SMART" id="SM00382"/>
    </source>
</evidence>
<dbReference type="InterPro" id="IPR003593">
    <property type="entry name" value="AAA+_ATPase"/>
</dbReference>
<keyword evidence="9" id="KW-1185">Reference proteome</keyword>
<dbReference type="eggNOG" id="arCOG00467">
    <property type="taxonomic scope" value="Archaea"/>
</dbReference>
<dbReference type="PANTHER" id="PTHR10763">
    <property type="entry name" value="CELL DIVISION CONTROL PROTEIN 6-RELATED"/>
    <property type="match status" value="1"/>
</dbReference>
<dbReference type="FunFam" id="3.40.50.300:FF:000930">
    <property type="entry name" value="ORC1-type DNA replication protein"/>
    <property type="match status" value="1"/>
</dbReference>
<dbReference type="InParanoid" id="L0HB83"/>
<reference evidence="8 9" key="2">
    <citation type="journal article" date="2014" name="Genome Announc.">
        <title>Complete Genome Sequence of Methanoregula formicica SMSPT, a Mesophilic Hydrogenotrophic Methanogen Isolated from a Methanogenic Upflow Anaerobic Sludge Blanket Reactor.</title>
        <authorList>
            <person name="Yamamoto K."/>
            <person name="Tamaki H."/>
            <person name="Cadillo-Quiroz H."/>
            <person name="Imachi H."/>
            <person name="Kyrpides N."/>
            <person name="Woyke T."/>
            <person name="Goodwin L."/>
            <person name="Zinder S.H."/>
            <person name="Kamagata Y."/>
            <person name="Liu W.T."/>
        </authorList>
    </citation>
    <scope>NUCLEOTIDE SEQUENCE [LARGE SCALE GENOMIC DNA]</scope>
    <source>
        <strain evidence="9">DSM 22288 / NBRC 105244 / SMSP</strain>
    </source>
</reference>
<dbReference type="InterPro" id="IPR036390">
    <property type="entry name" value="WH_DNA-bd_sf"/>
</dbReference>
<accession>L0HB83</accession>
<organism evidence="8 9">
    <name type="scientific">Methanoregula formicica (strain DSM 22288 / NBRC 105244 / SMSP)</name>
    <dbReference type="NCBI Taxonomy" id="593750"/>
    <lineage>
        <taxon>Archaea</taxon>
        <taxon>Methanobacteriati</taxon>
        <taxon>Methanobacteriota</taxon>
        <taxon>Stenosarchaea group</taxon>
        <taxon>Methanomicrobia</taxon>
        <taxon>Methanomicrobiales</taxon>
        <taxon>Methanoregulaceae</taxon>
        <taxon>Methanoregula</taxon>
    </lineage>
</organism>